<evidence type="ECO:0000256" key="1">
    <source>
        <dbReference type="SAM" id="Phobius"/>
    </source>
</evidence>
<organism evidence="2">
    <name type="scientific">marine sediment metagenome</name>
    <dbReference type="NCBI Taxonomy" id="412755"/>
    <lineage>
        <taxon>unclassified sequences</taxon>
        <taxon>metagenomes</taxon>
        <taxon>ecological metagenomes</taxon>
    </lineage>
</organism>
<dbReference type="InterPro" id="IPR028082">
    <property type="entry name" value="Peripla_BP_I"/>
</dbReference>
<protein>
    <recommendedName>
        <fullName evidence="3">Leucine-binding protein domain-containing protein</fullName>
    </recommendedName>
</protein>
<keyword evidence="1" id="KW-0812">Transmembrane</keyword>
<sequence>MKAKKVVVFALLAILLLSTFACGGGGEEEGGVKEVKLGIGLPLSGFVGTVVGIPAMNAFELANEKIGEFTVAGQRYRWDLIIEDNLWTGAGGVATATKFIYEDGVKIMHQSGADAAGAAQTICEEAGVLMNMSTAPPALGVG</sequence>
<dbReference type="SUPFAM" id="SSF53822">
    <property type="entry name" value="Periplasmic binding protein-like I"/>
    <property type="match status" value="1"/>
</dbReference>
<dbReference type="PROSITE" id="PS51257">
    <property type="entry name" value="PROKAR_LIPOPROTEIN"/>
    <property type="match status" value="1"/>
</dbReference>
<evidence type="ECO:0000313" key="2">
    <source>
        <dbReference type="EMBL" id="GAI96684.1"/>
    </source>
</evidence>
<dbReference type="AlphaFoldDB" id="X1UWE8"/>
<accession>X1UWE8</accession>
<evidence type="ECO:0008006" key="3">
    <source>
        <dbReference type="Google" id="ProtNLM"/>
    </source>
</evidence>
<dbReference type="Gene3D" id="3.40.50.2300">
    <property type="match status" value="1"/>
</dbReference>
<feature type="transmembrane region" description="Helical" evidence="1">
    <location>
        <begin position="37"/>
        <end position="59"/>
    </location>
</feature>
<reference evidence="2" key="1">
    <citation type="journal article" date="2014" name="Front. Microbiol.">
        <title>High frequency of phylogenetically diverse reductive dehalogenase-homologous genes in deep subseafloor sedimentary metagenomes.</title>
        <authorList>
            <person name="Kawai M."/>
            <person name="Futagami T."/>
            <person name="Toyoda A."/>
            <person name="Takaki Y."/>
            <person name="Nishi S."/>
            <person name="Hori S."/>
            <person name="Arai W."/>
            <person name="Tsubouchi T."/>
            <person name="Morono Y."/>
            <person name="Uchiyama I."/>
            <person name="Ito T."/>
            <person name="Fujiyama A."/>
            <person name="Inagaki F."/>
            <person name="Takami H."/>
        </authorList>
    </citation>
    <scope>NUCLEOTIDE SEQUENCE</scope>
    <source>
        <strain evidence="2">Expedition CK06-06</strain>
    </source>
</reference>
<proteinExistence type="predicted"/>
<gene>
    <name evidence="2" type="ORF">S12H4_33214</name>
</gene>
<keyword evidence="1" id="KW-0472">Membrane</keyword>
<comment type="caution">
    <text evidence="2">The sequence shown here is derived from an EMBL/GenBank/DDBJ whole genome shotgun (WGS) entry which is preliminary data.</text>
</comment>
<keyword evidence="1" id="KW-1133">Transmembrane helix</keyword>
<name>X1UWE8_9ZZZZ</name>
<dbReference type="EMBL" id="BARW01019558">
    <property type="protein sequence ID" value="GAI96684.1"/>
    <property type="molecule type" value="Genomic_DNA"/>
</dbReference>